<dbReference type="PROSITE" id="PS00686">
    <property type="entry name" value="NFYA_HAP2_1"/>
    <property type="match status" value="1"/>
</dbReference>
<dbReference type="InterPro" id="IPR001289">
    <property type="entry name" value="NFYA"/>
</dbReference>
<comment type="subcellular location">
    <subcellularLocation>
        <location evidence="1 8">Nucleus</location>
    </subcellularLocation>
</comment>
<dbReference type="Pfam" id="PF02045">
    <property type="entry name" value="CBFB_NFYA"/>
    <property type="match status" value="1"/>
</dbReference>
<dbReference type="PANTHER" id="PTHR12632">
    <property type="entry name" value="TRANSCRIPTION FACTOR NF-Y ALPHA-RELATED"/>
    <property type="match status" value="1"/>
</dbReference>
<dbReference type="PRINTS" id="PR00616">
    <property type="entry name" value="CCAATSUBUNTB"/>
</dbReference>
<dbReference type="InterPro" id="IPR018362">
    <property type="entry name" value="CCAAT-binding_factor_CS"/>
</dbReference>
<comment type="similarity">
    <text evidence="8">Belongs to the NFYA/HAP2 subunit family.</text>
</comment>
<sequence length="285" mass="30706">MGSMHQIPESNNQLEPDASNGKPNTIGSQAWWHGVGHSAIPPDVLGESLLNLSSTKHPNSLLGTKASEFRTNGGQDSGDDTNKEMQTIALTKSDGNCGQEQQHTASVMTPIFGEYLTPPTQLELVGHSIVHSHILGVHHSRMALPLEMTEEPVYVNAKQYHGILRRRQSRAKAELEKRLIKARKPYLHESRHLHAMRRARGSGGRFLNTKKKLDGAAKAAAAAATATATCKNCGEQDPTTGPNHQMNILADDGLPGLAVMVDNSGNHGKKGIGDLGILNPTNHRG</sequence>
<dbReference type="Proteomes" id="UP000325577">
    <property type="component" value="Linkage Group LG7"/>
</dbReference>
<evidence type="ECO:0000313" key="11">
    <source>
        <dbReference type="Proteomes" id="UP000325577"/>
    </source>
</evidence>
<protein>
    <recommendedName>
        <fullName evidence="8">Nuclear transcription factor Y subunit</fullName>
    </recommendedName>
</protein>
<keyword evidence="3 8" id="KW-0238">DNA-binding</keyword>
<evidence type="ECO:0000256" key="4">
    <source>
        <dbReference type="ARBA" id="ARBA00023159"/>
    </source>
</evidence>
<organism evidence="10 11">
    <name type="scientific">Nyssa sinensis</name>
    <dbReference type="NCBI Taxonomy" id="561372"/>
    <lineage>
        <taxon>Eukaryota</taxon>
        <taxon>Viridiplantae</taxon>
        <taxon>Streptophyta</taxon>
        <taxon>Embryophyta</taxon>
        <taxon>Tracheophyta</taxon>
        <taxon>Spermatophyta</taxon>
        <taxon>Magnoliopsida</taxon>
        <taxon>eudicotyledons</taxon>
        <taxon>Gunneridae</taxon>
        <taxon>Pentapetalae</taxon>
        <taxon>asterids</taxon>
        <taxon>Cornales</taxon>
        <taxon>Nyssaceae</taxon>
        <taxon>Nyssa</taxon>
    </lineage>
</organism>
<evidence type="ECO:0000256" key="5">
    <source>
        <dbReference type="ARBA" id="ARBA00023163"/>
    </source>
</evidence>
<evidence type="ECO:0000313" key="10">
    <source>
        <dbReference type="EMBL" id="KAA8518200.1"/>
    </source>
</evidence>
<dbReference type="Gene3D" id="6.10.250.2430">
    <property type="match status" value="1"/>
</dbReference>
<dbReference type="SMART" id="SM00521">
    <property type="entry name" value="CBF"/>
    <property type="match status" value="1"/>
</dbReference>
<dbReference type="GO" id="GO:0016602">
    <property type="term" value="C:CCAAT-binding factor complex"/>
    <property type="evidence" value="ECO:0007669"/>
    <property type="project" value="InterPro"/>
</dbReference>
<name>A0A5J4ZHX1_9ASTE</name>
<dbReference type="AlphaFoldDB" id="A0A5J4ZHX1"/>
<evidence type="ECO:0000256" key="2">
    <source>
        <dbReference type="ARBA" id="ARBA00023015"/>
    </source>
</evidence>
<evidence type="ECO:0000256" key="8">
    <source>
        <dbReference type="RuleBase" id="RU367155"/>
    </source>
</evidence>
<dbReference type="GO" id="GO:0003700">
    <property type="term" value="F:DNA-binding transcription factor activity"/>
    <property type="evidence" value="ECO:0007669"/>
    <property type="project" value="UniProtKB-UniRule"/>
</dbReference>
<reference evidence="10 11" key="1">
    <citation type="submission" date="2019-09" db="EMBL/GenBank/DDBJ databases">
        <title>A chromosome-level genome assembly of the Chinese tupelo Nyssa sinensis.</title>
        <authorList>
            <person name="Yang X."/>
            <person name="Kang M."/>
            <person name="Yang Y."/>
            <person name="Xiong H."/>
            <person name="Wang M."/>
            <person name="Zhang Z."/>
            <person name="Wang Z."/>
            <person name="Wu H."/>
            <person name="Ma T."/>
            <person name="Liu J."/>
            <person name="Xi Z."/>
        </authorList>
    </citation>
    <scope>NUCLEOTIDE SEQUENCE [LARGE SCALE GENOMIC DNA]</scope>
    <source>
        <strain evidence="10">J267</strain>
        <tissue evidence="10">Leaf</tissue>
    </source>
</reference>
<dbReference type="GO" id="GO:0003677">
    <property type="term" value="F:DNA binding"/>
    <property type="evidence" value="ECO:0007669"/>
    <property type="project" value="UniProtKB-KW"/>
</dbReference>
<keyword evidence="4" id="KW-0010">Activator</keyword>
<accession>A0A5J4ZHX1</accession>
<keyword evidence="11" id="KW-1185">Reference proteome</keyword>
<evidence type="ECO:0000256" key="3">
    <source>
        <dbReference type="ARBA" id="ARBA00023125"/>
    </source>
</evidence>
<feature type="region of interest" description="Disordered" evidence="9">
    <location>
        <begin position="59"/>
        <end position="81"/>
    </location>
</feature>
<comment type="function">
    <text evidence="8">Component of the sequence-specific heterotrimeric transcription factor (NF-Y) which specifically recognizes a 5'-CCAAT-3' box motif found in the promoters of its target genes.</text>
</comment>
<evidence type="ECO:0000256" key="9">
    <source>
        <dbReference type="SAM" id="MobiDB-lite"/>
    </source>
</evidence>
<evidence type="ECO:0000256" key="6">
    <source>
        <dbReference type="ARBA" id="ARBA00023242"/>
    </source>
</evidence>
<dbReference type="PROSITE" id="PS51152">
    <property type="entry name" value="NFYA_HAP2_2"/>
    <property type="match status" value="1"/>
</dbReference>
<evidence type="ECO:0000256" key="7">
    <source>
        <dbReference type="ARBA" id="ARBA00025911"/>
    </source>
</evidence>
<dbReference type="OrthoDB" id="1097733at2759"/>
<keyword evidence="5 8" id="KW-0804">Transcription</keyword>
<gene>
    <name evidence="10" type="ORF">F0562_015674</name>
</gene>
<dbReference type="EMBL" id="CM018050">
    <property type="protein sequence ID" value="KAA8518200.1"/>
    <property type="molecule type" value="Genomic_DNA"/>
</dbReference>
<comment type="subunit">
    <text evidence="7">Heterotrimeric transcription factor composed of three components, NF-YA, NF-YB and NF-YC. NF-YB and NF-YC must interact and dimerize for NF-YA association and DNA binding.</text>
</comment>
<keyword evidence="6 8" id="KW-0539">Nucleus</keyword>
<keyword evidence="2 8" id="KW-0805">Transcription regulation</keyword>
<feature type="region of interest" description="Disordered" evidence="9">
    <location>
        <begin position="1"/>
        <end position="29"/>
    </location>
</feature>
<evidence type="ECO:0000256" key="1">
    <source>
        <dbReference type="ARBA" id="ARBA00004123"/>
    </source>
</evidence>
<proteinExistence type="inferred from homology"/>